<keyword evidence="1" id="KW-1133">Transmembrane helix</keyword>
<keyword evidence="3" id="KW-1185">Reference proteome</keyword>
<evidence type="ECO:0000256" key="1">
    <source>
        <dbReference type="SAM" id="Phobius"/>
    </source>
</evidence>
<dbReference type="Proteomes" id="UP000609879">
    <property type="component" value="Unassembled WGS sequence"/>
</dbReference>
<feature type="transmembrane region" description="Helical" evidence="1">
    <location>
        <begin position="21"/>
        <end position="39"/>
    </location>
</feature>
<feature type="transmembrane region" description="Helical" evidence="1">
    <location>
        <begin position="225"/>
        <end position="245"/>
    </location>
</feature>
<keyword evidence="1" id="KW-0812">Transmembrane</keyword>
<feature type="transmembrane region" description="Helical" evidence="1">
    <location>
        <begin position="166"/>
        <end position="183"/>
    </location>
</feature>
<organism evidence="2 3">
    <name type="scientific">Paractinoplanes deccanensis</name>
    <dbReference type="NCBI Taxonomy" id="113561"/>
    <lineage>
        <taxon>Bacteria</taxon>
        <taxon>Bacillati</taxon>
        <taxon>Actinomycetota</taxon>
        <taxon>Actinomycetes</taxon>
        <taxon>Micromonosporales</taxon>
        <taxon>Micromonosporaceae</taxon>
        <taxon>Paractinoplanes</taxon>
    </lineage>
</organism>
<reference evidence="2 3" key="1">
    <citation type="submission" date="2021-01" db="EMBL/GenBank/DDBJ databases">
        <title>Whole genome shotgun sequence of Actinoplanes deccanensis NBRC 13994.</title>
        <authorList>
            <person name="Komaki H."/>
            <person name="Tamura T."/>
        </authorList>
    </citation>
    <scope>NUCLEOTIDE SEQUENCE [LARGE SCALE GENOMIC DNA]</scope>
    <source>
        <strain evidence="2 3">NBRC 13994</strain>
    </source>
</reference>
<gene>
    <name evidence="2" type="ORF">Ade02nite_79050</name>
</gene>
<accession>A0ABQ3YH18</accession>
<feature type="transmembrane region" description="Helical" evidence="1">
    <location>
        <begin position="51"/>
        <end position="71"/>
    </location>
</feature>
<name>A0ABQ3YH18_9ACTN</name>
<evidence type="ECO:0000313" key="3">
    <source>
        <dbReference type="Proteomes" id="UP000609879"/>
    </source>
</evidence>
<feature type="transmembrane region" description="Helical" evidence="1">
    <location>
        <begin position="138"/>
        <end position="160"/>
    </location>
</feature>
<dbReference type="RefSeq" id="WP_203775230.1">
    <property type="nucleotide sequence ID" value="NZ_BAAABO010000011.1"/>
</dbReference>
<protein>
    <recommendedName>
        <fullName evidence="4">Signal transduction histidine kinase subgroup 3 dimerisation and phosphoacceptor domain-containing protein</fullName>
    </recommendedName>
</protein>
<feature type="transmembrane region" description="Helical" evidence="1">
    <location>
        <begin position="195"/>
        <end position="213"/>
    </location>
</feature>
<dbReference type="EMBL" id="BOMI01000165">
    <property type="protein sequence ID" value="GID79264.1"/>
    <property type="molecule type" value="Genomic_DNA"/>
</dbReference>
<evidence type="ECO:0008006" key="4">
    <source>
        <dbReference type="Google" id="ProtNLM"/>
    </source>
</evidence>
<comment type="caution">
    <text evidence="2">The sequence shown here is derived from an EMBL/GenBank/DDBJ whole genome shotgun (WGS) entry which is preliminary data.</text>
</comment>
<keyword evidence="1" id="KW-0472">Membrane</keyword>
<sequence length="571" mass="60127">MAEMAGTRVTLARRATMEKRLVWSCVTAGAAAAVAAVAVEGAAWRADPLNGALNVALSVALAGAGALLAFPFARPSRLLPWTLGASAVLWPASWAGYWGSEAAGRTGQYASVLFCFSVSSAALLYLDDGAWRWPVRAYLAAAALVLPVGEVLLDVTGLGYDDAGPVLAVADGLLAALFVAVAGDQVRRLPRRERPPALVIVGPVVIAAALIAADGPAAIPGPSAFLAAGTLVLLAFPIALIGYTWRSRAAGARLADEIGRIPMVTGDRVRDGLRRAVGDRGLKVFYRMPGDTVYVDESGAERTAASVPARRHRVWVDDPAEPAGSAPVALVEVDARFRRKPLAERLQAVALLSDRDIALARLDTVTKVWARRAQAGDLRHRRELEEVLHEQVQQRVSAISMTLGQVGLRTEGDEVATASVRFAQSELSAALALLRTVAEQLHSPILRESGLVTALREVGHSLRLPLRVTVADEAGLSPGMRAMALAAAQDILGDVADGRAPGTSIEDLGVQVSASRDVVHLRVATGQDGLLGLDTPRVRRLSDRTRHAGGEVRLDAGTESSTVISVRMPCA</sequence>
<proteinExistence type="predicted"/>
<feature type="transmembrane region" description="Helical" evidence="1">
    <location>
        <begin position="109"/>
        <end position="126"/>
    </location>
</feature>
<feature type="transmembrane region" description="Helical" evidence="1">
    <location>
        <begin position="78"/>
        <end position="97"/>
    </location>
</feature>
<evidence type="ECO:0000313" key="2">
    <source>
        <dbReference type="EMBL" id="GID79264.1"/>
    </source>
</evidence>